<dbReference type="AlphaFoldDB" id="A0AAV3U9E0"/>
<dbReference type="InterPro" id="IPR011050">
    <property type="entry name" value="Pectin_lyase_fold/virulence"/>
</dbReference>
<feature type="region of interest" description="Disordered" evidence="1">
    <location>
        <begin position="53"/>
        <end position="130"/>
    </location>
</feature>
<organism evidence="2 3">
    <name type="scientific">Halioxenophilus aromaticivorans</name>
    <dbReference type="NCBI Taxonomy" id="1306992"/>
    <lineage>
        <taxon>Bacteria</taxon>
        <taxon>Pseudomonadati</taxon>
        <taxon>Pseudomonadota</taxon>
        <taxon>Gammaproteobacteria</taxon>
        <taxon>Alteromonadales</taxon>
        <taxon>Alteromonadaceae</taxon>
        <taxon>Halioxenophilus</taxon>
    </lineage>
</organism>
<dbReference type="InterPro" id="IPR012334">
    <property type="entry name" value="Pectin_lyas_fold"/>
</dbReference>
<name>A0AAV3U9E0_9ALTE</name>
<protein>
    <submittedName>
        <fullName evidence="2">Uncharacterized protein</fullName>
    </submittedName>
</protein>
<evidence type="ECO:0000313" key="3">
    <source>
        <dbReference type="Proteomes" id="UP001409585"/>
    </source>
</evidence>
<dbReference type="Gene3D" id="2.60.40.10">
    <property type="entry name" value="Immunoglobulins"/>
    <property type="match status" value="2"/>
</dbReference>
<dbReference type="Proteomes" id="UP001409585">
    <property type="component" value="Unassembled WGS sequence"/>
</dbReference>
<evidence type="ECO:0000313" key="2">
    <source>
        <dbReference type="EMBL" id="GAA4959268.1"/>
    </source>
</evidence>
<comment type="caution">
    <text evidence="2">The sequence shown here is derived from an EMBL/GenBank/DDBJ whole genome shotgun (WGS) entry which is preliminary data.</text>
</comment>
<dbReference type="Pfam" id="PF17957">
    <property type="entry name" value="Big_7"/>
    <property type="match status" value="2"/>
</dbReference>
<keyword evidence="3" id="KW-1185">Reference proteome</keyword>
<gene>
    <name evidence="2" type="ORF">GCM10025791_45290</name>
</gene>
<accession>A0AAV3U9E0</accession>
<dbReference type="RefSeq" id="WP_390517763.1">
    <property type="nucleotide sequence ID" value="NZ_AP031496.1"/>
</dbReference>
<reference evidence="3" key="1">
    <citation type="journal article" date="2019" name="Int. J. Syst. Evol. Microbiol.">
        <title>The Global Catalogue of Microorganisms (GCM) 10K type strain sequencing project: providing services to taxonomists for standard genome sequencing and annotation.</title>
        <authorList>
            <consortium name="The Broad Institute Genomics Platform"/>
            <consortium name="The Broad Institute Genome Sequencing Center for Infectious Disease"/>
            <person name="Wu L."/>
            <person name="Ma J."/>
        </authorList>
    </citation>
    <scope>NUCLEOTIDE SEQUENCE [LARGE SCALE GENOMIC DNA]</scope>
    <source>
        <strain evidence="3">JCM 19134</strain>
    </source>
</reference>
<dbReference type="InterPro" id="IPR013783">
    <property type="entry name" value="Ig-like_fold"/>
</dbReference>
<dbReference type="EMBL" id="BAABLX010000077">
    <property type="protein sequence ID" value="GAA4959268.1"/>
    <property type="molecule type" value="Genomic_DNA"/>
</dbReference>
<sequence length="815" mass="87523">MLFVYSAAIRNILTQKIMKIMDGLTLAPANVFKPLALSVLVLGLSACGGSGGGSTSAVSAQQSQTTASGQSPASNSGSSSSSGSQTGSADNVTTAASETIDETSKDVVGVQEEAVDTRTQTTAAGGKPKITMTAPADGAVVNNKAQFAIKATAWDNDGAVDRVTFFVNNQRVGSDYSQPFTFTYKNAVPGRYKVYAMAHDDKDLSSKSSVHWVTVKDESDGKPTVSITSPGDVSDFVVGKTIQITAAATDSDGSIKKVEFFSNGEKLGSDANKPYQLAWADAEVGSHDIHVVATDNQGLTAQSDTHRVAVNEASGSGKLVTYPASDVITQKFKSNRFGVKVTQNGATKNSFVYEEDNSSKHSWAGNYGYMQEANHWTTFSFSGAVNVEASRLDGKKISSCVIRPKALKINPTIAGNKCSFRLNKPVKVSVEIDETSKITQHIDKMGQITKKIVKHPLFVFADAMEQDIPKAGDKNVVYFKPGIHEIGKQYQIPNNTTVYIAGGAYVIGSFTTKNKNPSNVTIRGRGILSGGGLGEGKSEKVGWKNHAVDFSKGRKGKGLVVEGITITDPLRSCILSYSQVDVKNTKLFSWRHRNDGIVAGNGSLIENNFLKVQDDNIKLYYGNQTVRNNVIWQQTSGAVFKFAWDLKGVSKNIKVSNIDIIHSDVFFDYAKGETDRPELNSTSAVFSAMGFGKNAAFRDNSFQNIRIEEENLLRLMALRMVSTHHTSAGKSTWGNPNTSASKTIENITIDNLSLAGVPYKQSTFYGNKGGAIKKIAFSNLRVDGQLIANNNQLTSRLDGVGLKTVGNVSNISISP</sequence>
<dbReference type="SUPFAM" id="SSF51126">
    <property type="entry name" value="Pectin lyase-like"/>
    <property type="match status" value="1"/>
</dbReference>
<evidence type="ECO:0000256" key="1">
    <source>
        <dbReference type="SAM" id="MobiDB-lite"/>
    </source>
</evidence>
<dbReference type="Gene3D" id="2.160.20.10">
    <property type="entry name" value="Single-stranded right-handed beta-helix, Pectin lyase-like"/>
    <property type="match status" value="1"/>
</dbReference>
<feature type="compositionally biased region" description="Low complexity" evidence="1">
    <location>
        <begin position="55"/>
        <end position="89"/>
    </location>
</feature>
<proteinExistence type="predicted"/>